<evidence type="ECO:0000313" key="3">
    <source>
        <dbReference type="Proteomes" id="UP000799118"/>
    </source>
</evidence>
<evidence type="ECO:0000313" key="2">
    <source>
        <dbReference type="EMBL" id="KAE9406017.1"/>
    </source>
</evidence>
<evidence type="ECO:0000256" key="1">
    <source>
        <dbReference type="SAM" id="Phobius"/>
    </source>
</evidence>
<dbReference type="Proteomes" id="UP000799118">
    <property type="component" value="Unassembled WGS sequence"/>
</dbReference>
<name>A0A6A4IAB4_9AGAR</name>
<keyword evidence="1" id="KW-1133">Transmembrane helix</keyword>
<keyword evidence="1" id="KW-0812">Transmembrane</keyword>
<gene>
    <name evidence="2" type="ORF">BT96DRAFT_1059413</name>
</gene>
<keyword evidence="3" id="KW-1185">Reference proteome</keyword>
<feature type="transmembrane region" description="Helical" evidence="1">
    <location>
        <begin position="131"/>
        <end position="152"/>
    </location>
</feature>
<organism evidence="2 3">
    <name type="scientific">Gymnopus androsaceus JB14</name>
    <dbReference type="NCBI Taxonomy" id="1447944"/>
    <lineage>
        <taxon>Eukaryota</taxon>
        <taxon>Fungi</taxon>
        <taxon>Dikarya</taxon>
        <taxon>Basidiomycota</taxon>
        <taxon>Agaricomycotina</taxon>
        <taxon>Agaricomycetes</taxon>
        <taxon>Agaricomycetidae</taxon>
        <taxon>Agaricales</taxon>
        <taxon>Marasmiineae</taxon>
        <taxon>Omphalotaceae</taxon>
        <taxon>Gymnopus</taxon>
    </lineage>
</organism>
<accession>A0A6A4IAB4</accession>
<reference evidence="2" key="1">
    <citation type="journal article" date="2019" name="Environ. Microbiol.">
        <title>Fungal ecological strategies reflected in gene transcription - a case study of two litter decomposers.</title>
        <authorList>
            <person name="Barbi F."/>
            <person name="Kohler A."/>
            <person name="Barry K."/>
            <person name="Baskaran P."/>
            <person name="Daum C."/>
            <person name="Fauchery L."/>
            <person name="Ihrmark K."/>
            <person name="Kuo A."/>
            <person name="LaButti K."/>
            <person name="Lipzen A."/>
            <person name="Morin E."/>
            <person name="Grigoriev I.V."/>
            <person name="Henrissat B."/>
            <person name="Lindahl B."/>
            <person name="Martin F."/>
        </authorList>
    </citation>
    <scope>NUCLEOTIDE SEQUENCE</scope>
    <source>
        <strain evidence="2">JB14</strain>
    </source>
</reference>
<dbReference type="AlphaFoldDB" id="A0A6A4IAB4"/>
<protein>
    <submittedName>
        <fullName evidence="2">Uncharacterized protein</fullName>
    </submittedName>
</protein>
<keyword evidence="1" id="KW-0472">Membrane</keyword>
<proteinExistence type="predicted"/>
<sequence>MLTADRIARIKGPATNSNSDQNFQNNANLDHIKMSTIRSSSSFSSPSSESPSKPLLSYVSTATVPAIVPATVLAQPEASVITLKAILEAEPLAVVYAKNCRWSWTLFFQLVANLTISSMQLEVGIWFSLGWFWGLLTALASVLIALAFHLFVSISARNQTIDDVNLANSVQTLKNVAIEVVGDGDRHSQRCKRHLLGVDSVRVKVLMALSRIYKACLNNARMKQAIVELKDQNEVNGLTAFFITIRQAHKSVDDALALETQTVVISPNLSGSGLVGMESSKPGCQLQIAHPDLYALEELWTYMTINLEDHKITNELEKKQEQSAWELYEKWIVKHPDFPDSKTEFLERPFFDAIRDQILGLDWACLHDELKKGYRMLPNAKGFSNLCTLMESHSRMLRDTQYHKDDEVLKVLVGRKLPPRFRADLRDCEVAENLPYAEWKKQSRTVERRRPPGPAVVCAR</sequence>
<dbReference type="EMBL" id="ML769405">
    <property type="protein sequence ID" value="KAE9406017.1"/>
    <property type="molecule type" value="Genomic_DNA"/>
</dbReference>
<feature type="transmembrane region" description="Helical" evidence="1">
    <location>
        <begin position="106"/>
        <end position="125"/>
    </location>
</feature>